<dbReference type="InterPro" id="IPR004358">
    <property type="entry name" value="Sig_transdc_His_kin-like_C"/>
</dbReference>
<dbReference type="PANTHER" id="PTHR45453">
    <property type="entry name" value="PHOSPHATE REGULON SENSOR PROTEIN PHOR"/>
    <property type="match status" value="1"/>
</dbReference>
<keyword evidence="6 11" id="KW-0812">Transmembrane</keyword>
<keyword evidence="4" id="KW-1003">Cell membrane</keyword>
<keyword evidence="10 11" id="KW-0472">Membrane</keyword>
<protein>
    <recommendedName>
        <fullName evidence="3">histidine kinase</fullName>
        <ecNumber evidence="3">2.7.13.3</ecNumber>
    </recommendedName>
</protein>
<dbReference type="AlphaFoldDB" id="A0A923LEP2"/>
<keyword evidence="14" id="KW-1185">Reference proteome</keyword>
<dbReference type="GO" id="GO:0005886">
    <property type="term" value="C:plasma membrane"/>
    <property type="evidence" value="ECO:0007669"/>
    <property type="project" value="UniProtKB-SubCell"/>
</dbReference>
<evidence type="ECO:0000313" key="13">
    <source>
        <dbReference type="EMBL" id="MBC5687322.1"/>
    </source>
</evidence>
<gene>
    <name evidence="13" type="ORF">H8S37_00025</name>
</gene>
<name>A0A923LEP2_9FIRM</name>
<evidence type="ECO:0000256" key="3">
    <source>
        <dbReference type="ARBA" id="ARBA00012438"/>
    </source>
</evidence>
<dbReference type="PRINTS" id="PR00344">
    <property type="entry name" value="BCTRLSENSOR"/>
</dbReference>
<proteinExistence type="predicted"/>
<evidence type="ECO:0000256" key="10">
    <source>
        <dbReference type="ARBA" id="ARBA00023136"/>
    </source>
</evidence>
<dbReference type="SUPFAM" id="SSF55874">
    <property type="entry name" value="ATPase domain of HSP90 chaperone/DNA topoisomerase II/histidine kinase"/>
    <property type="match status" value="1"/>
</dbReference>
<feature type="domain" description="Histidine kinase" evidence="12">
    <location>
        <begin position="122"/>
        <end position="323"/>
    </location>
</feature>
<dbReference type="PANTHER" id="PTHR45453:SF2">
    <property type="entry name" value="HISTIDINE KINASE"/>
    <property type="match status" value="1"/>
</dbReference>
<evidence type="ECO:0000256" key="4">
    <source>
        <dbReference type="ARBA" id="ARBA00022475"/>
    </source>
</evidence>
<dbReference type="Pfam" id="PF02518">
    <property type="entry name" value="HATPase_c"/>
    <property type="match status" value="1"/>
</dbReference>
<dbReference type="GO" id="GO:0000155">
    <property type="term" value="F:phosphorelay sensor kinase activity"/>
    <property type="evidence" value="ECO:0007669"/>
    <property type="project" value="TreeGrafter"/>
</dbReference>
<dbReference type="InterPro" id="IPR036890">
    <property type="entry name" value="HATPase_C_sf"/>
</dbReference>
<evidence type="ECO:0000256" key="1">
    <source>
        <dbReference type="ARBA" id="ARBA00000085"/>
    </source>
</evidence>
<sequence length="327" mass="37871">MFFDYLYEHRYTVVWALGCFLCFAAVFVLYRIDIRAVVYPGMLSGAVSLLFLIPGYLRYKRKREILKMLAWEEEDVTEQLPDVQSPLEREYQALAGRMEKNRRASEENQVEAQKDMQDYYATWVHQIKAPIAVLRVLTQREDTKENQEMRSELFRIEQYVDMALCYARLGKDASDLVLQEYELDTIIRKAIRKYAGQFIRKKIRLVYSGTDERALTDEKWLSFILEQLLSNAVKYTAKGEVRITVDDRKHLTVEDTGIGIAPEDVPRIFEKGYTGYNGRMDKKSTGIGLYLVKKASEKLGHSLSVSSVPGKGSRFTIDLNSYPFQAE</sequence>
<dbReference type="InterPro" id="IPR005467">
    <property type="entry name" value="His_kinase_dom"/>
</dbReference>
<evidence type="ECO:0000259" key="12">
    <source>
        <dbReference type="PROSITE" id="PS50109"/>
    </source>
</evidence>
<evidence type="ECO:0000256" key="5">
    <source>
        <dbReference type="ARBA" id="ARBA00022679"/>
    </source>
</evidence>
<evidence type="ECO:0000256" key="2">
    <source>
        <dbReference type="ARBA" id="ARBA00004651"/>
    </source>
</evidence>
<comment type="catalytic activity">
    <reaction evidence="1">
        <text>ATP + protein L-histidine = ADP + protein N-phospho-L-histidine.</text>
        <dbReference type="EC" id="2.7.13.3"/>
    </reaction>
</comment>
<feature type="transmembrane region" description="Helical" evidence="11">
    <location>
        <begin position="38"/>
        <end position="59"/>
    </location>
</feature>
<keyword evidence="7 13" id="KW-0418">Kinase</keyword>
<dbReference type="PROSITE" id="PS50109">
    <property type="entry name" value="HIS_KIN"/>
    <property type="match status" value="1"/>
</dbReference>
<dbReference type="Gene3D" id="3.30.565.10">
    <property type="entry name" value="Histidine kinase-like ATPase, C-terminal domain"/>
    <property type="match status" value="1"/>
</dbReference>
<evidence type="ECO:0000256" key="6">
    <source>
        <dbReference type="ARBA" id="ARBA00022692"/>
    </source>
</evidence>
<evidence type="ECO:0000313" key="14">
    <source>
        <dbReference type="Proteomes" id="UP000652477"/>
    </source>
</evidence>
<accession>A0A923LEP2</accession>
<dbReference type="EMBL" id="JACOPF010000001">
    <property type="protein sequence ID" value="MBC5687322.1"/>
    <property type="molecule type" value="Genomic_DNA"/>
</dbReference>
<evidence type="ECO:0000256" key="9">
    <source>
        <dbReference type="ARBA" id="ARBA00023012"/>
    </source>
</evidence>
<keyword evidence="8 11" id="KW-1133">Transmembrane helix</keyword>
<evidence type="ECO:0000256" key="8">
    <source>
        <dbReference type="ARBA" id="ARBA00022989"/>
    </source>
</evidence>
<organism evidence="13 14">
    <name type="scientific">Mediterraneibacter hominis</name>
    <dbReference type="NCBI Taxonomy" id="2763054"/>
    <lineage>
        <taxon>Bacteria</taxon>
        <taxon>Bacillati</taxon>
        <taxon>Bacillota</taxon>
        <taxon>Clostridia</taxon>
        <taxon>Lachnospirales</taxon>
        <taxon>Lachnospiraceae</taxon>
        <taxon>Mediterraneibacter</taxon>
    </lineage>
</organism>
<feature type="transmembrane region" description="Helical" evidence="11">
    <location>
        <begin position="12"/>
        <end position="32"/>
    </location>
</feature>
<evidence type="ECO:0000256" key="7">
    <source>
        <dbReference type="ARBA" id="ARBA00022777"/>
    </source>
</evidence>
<dbReference type="GO" id="GO:0016036">
    <property type="term" value="P:cellular response to phosphate starvation"/>
    <property type="evidence" value="ECO:0007669"/>
    <property type="project" value="TreeGrafter"/>
</dbReference>
<keyword evidence="5" id="KW-0808">Transferase</keyword>
<dbReference type="EC" id="2.7.13.3" evidence="3"/>
<comment type="caution">
    <text evidence="13">The sequence shown here is derived from an EMBL/GenBank/DDBJ whole genome shotgun (WGS) entry which is preliminary data.</text>
</comment>
<dbReference type="InterPro" id="IPR003594">
    <property type="entry name" value="HATPase_dom"/>
</dbReference>
<dbReference type="Proteomes" id="UP000652477">
    <property type="component" value="Unassembled WGS sequence"/>
</dbReference>
<comment type="subcellular location">
    <subcellularLocation>
        <location evidence="2">Cell membrane</location>
        <topology evidence="2">Multi-pass membrane protein</topology>
    </subcellularLocation>
</comment>
<dbReference type="RefSeq" id="WP_186874022.1">
    <property type="nucleotide sequence ID" value="NZ_JACOPF010000001.1"/>
</dbReference>
<dbReference type="GO" id="GO:0004721">
    <property type="term" value="F:phosphoprotein phosphatase activity"/>
    <property type="evidence" value="ECO:0007669"/>
    <property type="project" value="TreeGrafter"/>
</dbReference>
<reference evidence="13" key="1">
    <citation type="submission" date="2020-08" db="EMBL/GenBank/DDBJ databases">
        <title>Genome public.</title>
        <authorList>
            <person name="Liu C."/>
            <person name="Sun Q."/>
        </authorList>
    </citation>
    <scope>NUCLEOTIDE SEQUENCE</scope>
    <source>
        <strain evidence="13">NSJ-55</strain>
    </source>
</reference>
<evidence type="ECO:0000256" key="11">
    <source>
        <dbReference type="SAM" id="Phobius"/>
    </source>
</evidence>
<dbReference type="SMART" id="SM00387">
    <property type="entry name" value="HATPase_c"/>
    <property type="match status" value="1"/>
</dbReference>
<keyword evidence="9" id="KW-0902">Two-component regulatory system</keyword>
<dbReference type="InterPro" id="IPR050351">
    <property type="entry name" value="BphY/WalK/GraS-like"/>
</dbReference>